<gene>
    <name evidence="2" type="ORF">KSP40_PGU001153</name>
</gene>
<evidence type="ECO:0000313" key="2">
    <source>
        <dbReference type="EMBL" id="KAK8944035.1"/>
    </source>
</evidence>
<feature type="compositionally biased region" description="Basic and acidic residues" evidence="1">
    <location>
        <begin position="69"/>
        <end position="81"/>
    </location>
</feature>
<dbReference type="Proteomes" id="UP001412067">
    <property type="component" value="Unassembled WGS sequence"/>
</dbReference>
<feature type="compositionally biased region" description="Low complexity" evidence="1">
    <location>
        <begin position="82"/>
        <end position="91"/>
    </location>
</feature>
<evidence type="ECO:0000256" key="1">
    <source>
        <dbReference type="SAM" id="MobiDB-lite"/>
    </source>
</evidence>
<keyword evidence="3" id="KW-1185">Reference proteome</keyword>
<accession>A0ABR2LLM0</accession>
<reference evidence="2 3" key="1">
    <citation type="journal article" date="2022" name="Nat. Plants">
        <title>Genomes of leafy and leafless Platanthera orchids illuminate the evolution of mycoheterotrophy.</title>
        <authorList>
            <person name="Li M.H."/>
            <person name="Liu K.W."/>
            <person name="Li Z."/>
            <person name="Lu H.C."/>
            <person name="Ye Q.L."/>
            <person name="Zhang D."/>
            <person name="Wang J.Y."/>
            <person name="Li Y.F."/>
            <person name="Zhong Z.M."/>
            <person name="Liu X."/>
            <person name="Yu X."/>
            <person name="Liu D.K."/>
            <person name="Tu X.D."/>
            <person name="Liu B."/>
            <person name="Hao Y."/>
            <person name="Liao X.Y."/>
            <person name="Jiang Y.T."/>
            <person name="Sun W.H."/>
            <person name="Chen J."/>
            <person name="Chen Y.Q."/>
            <person name="Ai Y."/>
            <person name="Zhai J.W."/>
            <person name="Wu S.S."/>
            <person name="Zhou Z."/>
            <person name="Hsiao Y.Y."/>
            <person name="Wu W.L."/>
            <person name="Chen Y.Y."/>
            <person name="Lin Y.F."/>
            <person name="Hsu J.L."/>
            <person name="Li C.Y."/>
            <person name="Wang Z.W."/>
            <person name="Zhao X."/>
            <person name="Zhong W.Y."/>
            <person name="Ma X.K."/>
            <person name="Ma L."/>
            <person name="Huang J."/>
            <person name="Chen G.Z."/>
            <person name="Huang M.Z."/>
            <person name="Huang L."/>
            <person name="Peng D.H."/>
            <person name="Luo Y.B."/>
            <person name="Zou S.Q."/>
            <person name="Chen S.P."/>
            <person name="Lan S."/>
            <person name="Tsai W.C."/>
            <person name="Van de Peer Y."/>
            <person name="Liu Z.J."/>
        </authorList>
    </citation>
    <scope>NUCLEOTIDE SEQUENCE [LARGE SCALE GENOMIC DNA]</scope>
    <source>
        <strain evidence="2">Lor288</strain>
    </source>
</reference>
<comment type="caution">
    <text evidence="2">The sequence shown here is derived from an EMBL/GenBank/DDBJ whole genome shotgun (WGS) entry which is preliminary data.</text>
</comment>
<name>A0ABR2LLM0_9ASPA</name>
<dbReference type="EMBL" id="JBBWWR010000018">
    <property type="protein sequence ID" value="KAK8944035.1"/>
    <property type="molecule type" value="Genomic_DNA"/>
</dbReference>
<protein>
    <submittedName>
        <fullName evidence="2">Uncharacterized protein</fullName>
    </submittedName>
</protein>
<sequence>MAEETFSRLEDALGIDPDLILLPTDITLSSHLRAEPSVPRECPLVVGETIPKAASQEEGGRSTLKVELREEDTPRKCERLDSPPSSSISPFLASSRKPIPATFLLTAFALFLRTASIDRSLVAGHRRPPFPLSFPVCYRFTLFLPARRRCTLLAPDSSSVITLTPPPAIDPDPTHSFLPDSSSNIFPDSVPYLPCQSRSPSSITSDLHNLFQPPRFPSPAASSPPEPLLSPPTTLIHIGANCPWGRETDVLPNALVESMQRGRHIGVRGAGRSCCEGGASGA</sequence>
<proteinExistence type="predicted"/>
<feature type="region of interest" description="Disordered" evidence="1">
    <location>
        <begin position="69"/>
        <end position="91"/>
    </location>
</feature>
<organism evidence="2 3">
    <name type="scientific">Platanthera guangdongensis</name>
    <dbReference type="NCBI Taxonomy" id="2320717"/>
    <lineage>
        <taxon>Eukaryota</taxon>
        <taxon>Viridiplantae</taxon>
        <taxon>Streptophyta</taxon>
        <taxon>Embryophyta</taxon>
        <taxon>Tracheophyta</taxon>
        <taxon>Spermatophyta</taxon>
        <taxon>Magnoliopsida</taxon>
        <taxon>Liliopsida</taxon>
        <taxon>Asparagales</taxon>
        <taxon>Orchidaceae</taxon>
        <taxon>Orchidoideae</taxon>
        <taxon>Orchideae</taxon>
        <taxon>Orchidinae</taxon>
        <taxon>Platanthera</taxon>
    </lineage>
</organism>
<evidence type="ECO:0000313" key="3">
    <source>
        <dbReference type="Proteomes" id="UP001412067"/>
    </source>
</evidence>